<protein>
    <submittedName>
        <fullName evidence="1">Uncharacterized protein</fullName>
    </submittedName>
</protein>
<reference evidence="1 2" key="1">
    <citation type="submission" date="2020-12" db="EMBL/GenBank/DDBJ databases">
        <title>Concerted genomic and epigenomic changes stabilize Arabidopsis allopolyploids.</title>
        <authorList>
            <person name="Chen Z."/>
        </authorList>
    </citation>
    <scope>NUCLEOTIDE SEQUENCE [LARGE SCALE GENOMIC DNA]</scope>
    <source>
        <strain evidence="1">Allo738</strain>
        <tissue evidence="1">Leaf</tissue>
    </source>
</reference>
<dbReference type="Proteomes" id="UP000694240">
    <property type="component" value="Chromosome 7"/>
</dbReference>
<dbReference type="AlphaFoldDB" id="A0A8T2BQX6"/>
<name>A0A8T2BQX6_9BRAS</name>
<accession>A0A8T2BQX6</accession>
<gene>
    <name evidence="1" type="ORF">ISN45_Aa02g013810</name>
</gene>
<evidence type="ECO:0000313" key="1">
    <source>
        <dbReference type="EMBL" id="KAG7586031.1"/>
    </source>
</evidence>
<sequence length="64" mass="7367">MDLSLLFFMDRISLHASSPWISEIQKSWISLQASSPWISLRAFVLCSAQSFGERRRSTNFDEEG</sequence>
<organism evidence="1 2">
    <name type="scientific">Arabidopsis thaliana x Arabidopsis arenosa</name>
    <dbReference type="NCBI Taxonomy" id="1240361"/>
    <lineage>
        <taxon>Eukaryota</taxon>
        <taxon>Viridiplantae</taxon>
        <taxon>Streptophyta</taxon>
        <taxon>Embryophyta</taxon>
        <taxon>Tracheophyta</taxon>
        <taxon>Spermatophyta</taxon>
        <taxon>Magnoliopsida</taxon>
        <taxon>eudicotyledons</taxon>
        <taxon>Gunneridae</taxon>
        <taxon>Pentapetalae</taxon>
        <taxon>rosids</taxon>
        <taxon>malvids</taxon>
        <taxon>Brassicales</taxon>
        <taxon>Brassicaceae</taxon>
        <taxon>Camelineae</taxon>
        <taxon>Arabidopsis</taxon>
    </lineage>
</organism>
<proteinExistence type="predicted"/>
<dbReference type="EMBL" id="JAEFBK010000007">
    <property type="protein sequence ID" value="KAG7586031.1"/>
    <property type="molecule type" value="Genomic_DNA"/>
</dbReference>
<evidence type="ECO:0000313" key="2">
    <source>
        <dbReference type="Proteomes" id="UP000694240"/>
    </source>
</evidence>
<comment type="caution">
    <text evidence="1">The sequence shown here is derived from an EMBL/GenBank/DDBJ whole genome shotgun (WGS) entry which is preliminary data.</text>
</comment>
<keyword evidence="2" id="KW-1185">Reference proteome</keyword>